<proteinExistence type="predicted"/>
<protein>
    <submittedName>
        <fullName evidence="1">Uncharacterized protein</fullName>
    </submittedName>
</protein>
<sequence length="66" mass="7677">MNSLGRARCFSHIRLIISYNLQNLKTEKQIFAIIIGINTTETRFFQETGFLNSLLDKTSLFPAYYN</sequence>
<evidence type="ECO:0000313" key="2">
    <source>
        <dbReference type="Proteomes" id="UP000076925"/>
    </source>
</evidence>
<organism evidence="1 2">
    <name type="scientific">Scytonema hofmannii PCC 7110</name>
    <dbReference type="NCBI Taxonomy" id="128403"/>
    <lineage>
        <taxon>Bacteria</taxon>
        <taxon>Bacillati</taxon>
        <taxon>Cyanobacteriota</taxon>
        <taxon>Cyanophyceae</taxon>
        <taxon>Nostocales</taxon>
        <taxon>Scytonemataceae</taxon>
        <taxon>Scytonema</taxon>
    </lineage>
</organism>
<accession>A0A139WVL0</accession>
<dbReference type="AlphaFoldDB" id="A0A139WVL0"/>
<evidence type="ECO:0000313" key="1">
    <source>
        <dbReference type="EMBL" id="KYC36459.1"/>
    </source>
</evidence>
<reference evidence="1 2" key="1">
    <citation type="journal article" date="2013" name="Genome Biol. Evol.">
        <title>Genomes of Stigonematalean cyanobacteria (subsection V) and the evolution of oxygenic photosynthesis from prokaryotes to plastids.</title>
        <authorList>
            <person name="Dagan T."/>
            <person name="Roettger M."/>
            <person name="Stucken K."/>
            <person name="Landan G."/>
            <person name="Koch R."/>
            <person name="Major P."/>
            <person name="Gould S.B."/>
            <person name="Goremykin V.V."/>
            <person name="Rippka R."/>
            <person name="Tandeau de Marsac N."/>
            <person name="Gugger M."/>
            <person name="Lockhart P.J."/>
            <person name="Allen J.F."/>
            <person name="Brune I."/>
            <person name="Maus I."/>
            <person name="Puhler A."/>
            <person name="Martin W.F."/>
        </authorList>
    </citation>
    <scope>NUCLEOTIDE SEQUENCE [LARGE SCALE GENOMIC DNA]</scope>
    <source>
        <strain evidence="1 2">PCC 7110</strain>
    </source>
</reference>
<dbReference type="Proteomes" id="UP000076925">
    <property type="component" value="Unassembled WGS sequence"/>
</dbReference>
<name>A0A139WVL0_9CYAN</name>
<keyword evidence="2" id="KW-1185">Reference proteome</keyword>
<comment type="caution">
    <text evidence="1">The sequence shown here is derived from an EMBL/GenBank/DDBJ whole genome shotgun (WGS) entry which is preliminary data.</text>
</comment>
<gene>
    <name evidence="1" type="ORF">WA1_42915</name>
</gene>
<dbReference type="EMBL" id="ANNX02000047">
    <property type="protein sequence ID" value="KYC36459.1"/>
    <property type="molecule type" value="Genomic_DNA"/>
</dbReference>